<dbReference type="EMBL" id="ABEU02000002">
    <property type="protein sequence ID" value="PNR59855.1"/>
    <property type="molecule type" value="Genomic_DNA"/>
</dbReference>
<accession>A0A2K1L1F4</accession>
<keyword evidence="3" id="KW-1185">Reference proteome</keyword>
<proteinExistence type="predicted"/>
<protein>
    <submittedName>
        <fullName evidence="1 2">Uncharacterized protein</fullName>
    </submittedName>
</protein>
<dbReference type="AlphaFoldDB" id="A0A2K1L1F4"/>
<reference evidence="2" key="3">
    <citation type="submission" date="2020-12" db="UniProtKB">
        <authorList>
            <consortium name="EnsemblPlants"/>
        </authorList>
    </citation>
    <scope>IDENTIFICATION</scope>
</reference>
<evidence type="ECO:0000313" key="3">
    <source>
        <dbReference type="Proteomes" id="UP000006727"/>
    </source>
</evidence>
<name>A0A2K1L1F4_PHYPA</name>
<evidence type="ECO:0000313" key="1">
    <source>
        <dbReference type="EMBL" id="PNR59855.1"/>
    </source>
</evidence>
<dbReference type="EnsemblPlants" id="Pp3c2_13850V3.1">
    <property type="protein sequence ID" value="Pp3c2_13850V3.1"/>
    <property type="gene ID" value="Pp3c2_13850"/>
</dbReference>
<evidence type="ECO:0000313" key="2">
    <source>
        <dbReference type="EnsemblPlants" id="Pp3c2_13850V3.1"/>
    </source>
</evidence>
<sequence>MQVIDVIFDVKDIINDLKKDYSWFF</sequence>
<reference evidence="1 3" key="2">
    <citation type="journal article" date="2018" name="Plant J.">
        <title>The Physcomitrella patens chromosome-scale assembly reveals moss genome structure and evolution.</title>
        <authorList>
            <person name="Lang D."/>
            <person name="Ullrich K.K."/>
            <person name="Murat F."/>
            <person name="Fuchs J."/>
            <person name="Jenkins J."/>
            <person name="Haas F.B."/>
            <person name="Piednoel M."/>
            <person name="Gundlach H."/>
            <person name="Van Bel M."/>
            <person name="Meyberg R."/>
            <person name="Vives C."/>
            <person name="Morata J."/>
            <person name="Symeonidi A."/>
            <person name="Hiss M."/>
            <person name="Muchero W."/>
            <person name="Kamisugi Y."/>
            <person name="Saleh O."/>
            <person name="Blanc G."/>
            <person name="Decker E.L."/>
            <person name="van Gessel N."/>
            <person name="Grimwood J."/>
            <person name="Hayes R.D."/>
            <person name="Graham S.W."/>
            <person name="Gunter L.E."/>
            <person name="McDaniel S.F."/>
            <person name="Hoernstein S.N.W."/>
            <person name="Larsson A."/>
            <person name="Li F.W."/>
            <person name="Perroud P.F."/>
            <person name="Phillips J."/>
            <person name="Ranjan P."/>
            <person name="Rokshar D.S."/>
            <person name="Rothfels C.J."/>
            <person name="Schneider L."/>
            <person name="Shu S."/>
            <person name="Stevenson D.W."/>
            <person name="Thummler F."/>
            <person name="Tillich M."/>
            <person name="Villarreal Aguilar J.C."/>
            <person name="Widiez T."/>
            <person name="Wong G.K."/>
            <person name="Wymore A."/>
            <person name="Zhang Y."/>
            <person name="Zimmer A.D."/>
            <person name="Quatrano R.S."/>
            <person name="Mayer K.F.X."/>
            <person name="Goodstein D."/>
            <person name="Casacuberta J.M."/>
            <person name="Vandepoele K."/>
            <person name="Reski R."/>
            <person name="Cuming A.C."/>
            <person name="Tuskan G.A."/>
            <person name="Maumus F."/>
            <person name="Salse J."/>
            <person name="Schmutz J."/>
            <person name="Rensing S.A."/>
        </authorList>
    </citation>
    <scope>NUCLEOTIDE SEQUENCE [LARGE SCALE GENOMIC DNA]</scope>
    <source>
        <strain evidence="2 3">cv. Gransden 2004</strain>
    </source>
</reference>
<organism evidence="1">
    <name type="scientific">Physcomitrium patens</name>
    <name type="common">Spreading-leaved earth moss</name>
    <name type="synonym">Physcomitrella patens</name>
    <dbReference type="NCBI Taxonomy" id="3218"/>
    <lineage>
        <taxon>Eukaryota</taxon>
        <taxon>Viridiplantae</taxon>
        <taxon>Streptophyta</taxon>
        <taxon>Embryophyta</taxon>
        <taxon>Bryophyta</taxon>
        <taxon>Bryophytina</taxon>
        <taxon>Bryopsida</taxon>
        <taxon>Funariidae</taxon>
        <taxon>Funariales</taxon>
        <taxon>Funariaceae</taxon>
        <taxon>Physcomitrium</taxon>
    </lineage>
</organism>
<gene>
    <name evidence="1" type="ORF">PHYPA_002647</name>
</gene>
<dbReference type="Gramene" id="Pp3c2_13850V3.1">
    <property type="protein sequence ID" value="Pp3c2_13850V3.1"/>
    <property type="gene ID" value="Pp3c2_13850"/>
</dbReference>
<dbReference type="InParanoid" id="A0A2K1L1F4"/>
<dbReference type="Proteomes" id="UP000006727">
    <property type="component" value="Chromosome 2"/>
</dbReference>
<reference evidence="1 3" key="1">
    <citation type="journal article" date="2008" name="Science">
        <title>The Physcomitrella genome reveals evolutionary insights into the conquest of land by plants.</title>
        <authorList>
            <person name="Rensing S."/>
            <person name="Lang D."/>
            <person name="Zimmer A."/>
            <person name="Terry A."/>
            <person name="Salamov A."/>
            <person name="Shapiro H."/>
            <person name="Nishiyama T."/>
            <person name="Perroud P.-F."/>
            <person name="Lindquist E."/>
            <person name="Kamisugi Y."/>
            <person name="Tanahashi T."/>
            <person name="Sakakibara K."/>
            <person name="Fujita T."/>
            <person name="Oishi K."/>
            <person name="Shin-I T."/>
            <person name="Kuroki Y."/>
            <person name="Toyoda A."/>
            <person name="Suzuki Y."/>
            <person name="Hashimoto A."/>
            <person name="Yamaguchi K."/>
            <person name="Sugano A."/>
            <person name="Kohara Y."/>
            <person name="Fujiyama A."/>
            <person name="Anterola A."/>
            <person name="Aoki S."/>
            <person name="Ashton N."/>
            <person name="Barbazuk W.B."/>
            <person name="Barker E."/>
            <person name="Bennetzen J."/>
            <person name="Bezanilla M."/>
            <person name="Blankenship R."/>
            <person name="Cho S.H."/>
            <person name="Dutcher S."/>
            <person name="Estelle M."/>
            <person name="Fawcett J.A."/>
            <person name="Gundlach H."/>
            <person name="Hanada K."/>
            <person name="Heyl A."/>
            <person name="Hicks K.A."/>
            <person name="Hugh J."/>
            <person name="Lohr M."/>
            <person name="Mayer K."/>
            <person name="Melkozernov A."/>
            <person name="Murata T."/>
            <person name="Nelson D."/>
            <person name="Pils B."/>
            <person name="Prigge M."/>
            <person name="Reiss B."/>
            <person name="Renner T."/>
            <person name="Rombauts S."/>
            <person name="Rushton P."/>
            <person name="Sanderfoot A."/>
            <person name="Schween G."/>
            <person name="Shiu S.-H."/>
            <person name="Stueber K."/>
            <person name="Theodoulou F.L."/>
            <person name="Tu H."/>
            <person name="Van de Peer Y."/>
            <person name="Verrier P.J."/>
            <person name="Waters E."/>
            <person name="Wood A."/>
            <person name="Yang L."/>
            <person name="Cove D."/>
            <person name="Cuming A."/>
            <person name="Hasebe M."/>
            <person name="Lucas S."/>
            <person name="Mishler D.B."/>
            <person name="Reski R."/>
            <person name="Grigoriev I."/>
            <person name="Quatrano R.S."/>
            <person name="Boore J.L."/>
        </authorList>
    </citation>
    <scope>NUCLEOTIDE SEQUENCE [LARGE SCALE GENOMIC DNA]</scope>
    <source>
        <strain evidence="2 3">cv. Gransden 2004</strain>
    </source>
</reference>